<comment type="caution">
    <text evidence="2">The sequence shown here is derived from an EMBL/GenBank/DDBJ whole genome shotgun (WGS) entry which is preliminary data.</text>
</comment>
<accession>A0ABT7PJN6</accession>
<name>A0ABT7PJN6_9BACT</name>
<evidence type="ECO:0000313" key="3">
    <source>
        <dbReference type="Proteomes" id="UP001239462"/>
    </source>
</evidence>
<reference evidence="2 3" key="1">
    <citation type="submission" date="2023-06" db="EMBL/GenBank/DDBJ databases">
        <title>Roseiconus lacunae JC819 isolated from Gulf of Mannar region, Tamil Nadu.</title>
        <authorList>
            <person name="Pk S."/>
            <person name="Ch S."/>
            <person name="Ch V.R."/>
        </authorList>
    </citation>
    <scope>NUCLEOTIDE SEQUENCE [LARGE SCALE GENOMIC DNA]</scope>
    <source>
        <strain evidence="2 3">JC819</strain>
    </source>
</reference>
<organism evidence="2 3">
    <name type="scientific">Roseiconus lacunae</name>
    <dbReference type="NCBI Taxonomy" id="2605694"/>
    <lineage>
        <taxon>Bacteria</taxon>
        <taxon>Pseudomonadati</taxon>
        <taxon>Planctomycetota</taxon>
        <taxon>Planctomycetia</taxon>
        <taxon>Pirellulales</taxon>
        <taxon>Pirellulaceae</taxon>
        <taxon>Roseiconus</taxon>
    </lineage>
</organism>
<evidence type="ECO:0000256" key="1">
    <source>
        <dbReference type="SAM" id="SignalP"/>
    </source>
</evidence>
<dbReference type="Proteomes" id="UP001239462">
    <property type="component" value="Unassembled WGS sequence"/>
</dbReference>
<evidence type="ECO:0000313" key="2">
    <source>
        <dbReference type="EMBL" id="MDM4016710.1"/>
    </source>
</evidence>
<feature type="signal peptide" evidence="1">
    <location>
        <begin position="1"/>
        <end position="24"/>
    </location>
</feature>
<dbReference type="RefSeq" id="WP_289164353.1">
    <property type="nucleotide sequence ID" value="NZ_JASZZN010000010.1"/>
</dbReference>
<feature type="chain" id="PRO_5045289948" evidence="1">
    <location>
        <begin position="25"/>
        <end position="276"/>
    </location>
</feature>
<keyword evidence="3" id="KW-1185">Reference proteome</keyword>
<keyword evidence="1" id="KW-0732">Signal</keyword>
<gene>
    <name evidence="2" type="ORF">QTN89_14790</name>
</gene>
<dbReference type="EMBL" id="JASZZN010000010">
    <property type="protein sequence ID" value="MDM4016710.1"/>
    <property type="molecule type" value="Genomic_DNA"/>
</dbReference>
<sequence>MNRSYLNAAMLLLMMAGGYESVSAAEPLTTDESPSMNESAARRLKYMQESGQSYRVSDADGKPIRFVSSPALRWTNPVSGVNDGGLFFWEDANGRPVAAAQIFLIPKTERKWLHEFQSLADQPMTFKHQGRIVWSPKQAGVEFKSVDGIDAPRSSPGARLIQMRRITQRFTVDDDFEGETENRLRLMSTPLARYSSPEVIDGALFVYSHGTDPELFVMIEARKQTSGEAAWFVALAPMTAYALKVQMDDQPYWEAIWRRPPHAKSATFTNFVYPPQ</sequence>
<proteinExistence type="predicted"/>
<protein>
    <submittedName>
        <fullName evidence="2">Uncharacterized protein</fullName>
    </submittedName>
</protein>